<evidence type="ECO:0000256" key="4">
    <source>
        <dbReference type="ARBA" id="ARBA00023306"/>
    </source>
</evidence>
<evidence type="ECO:0000256" key="6">
    <source>
        <dbReference type="PIRNR" id="PIRNR003101"/>
    </source>
</evidence>
<dbReference type="Gene3D" id="3.30.1490.110">
    <property type="match status" value="1"/>
</dbReference>
<dbReference type="Pfam" id="PF02491">
    <property type="entry name" value="SHS2_FTSA"/>
    <property type="match status" value="1"/>
</dbReference>
<dbReference type="Pfam" id="PF14450">
    <property type="entry name" value="FtsA"/>
    <property type="match status" value="1"/>
</dbReference>
<dbReference type="Proteomes" id="UP000229641">
    <property type="component" value="Unassembled WGS sequence"/>
</dbReference>
<accession>A0A2H0LVB5</accession>
<dbReference type="InterPro" id="IPR020823">
    <property type="entry name" value="Cell_div_FtsA"/>
</dbReference>
<comment type="function">
    <text evidence="5 6">Cell division protein that is involved in the assembly of the Z ring. May serve as a membrane anchor for the Z ring.</text>
</comment>
<reference evidence="8 9" key="1">
    <citation type="submission" date="2017-09" db="EMBL/GenBank/DDBJ databases">
        <title>Depth-based differentiation of microbial function through sediment-hosted aquifers and enrichment of novel symbionts in the deep terrestrial subsurface.</title>
        <authorList>
            <person name="Probst A.J."/>
            <person name="Ladd B."/>
            <person name="Jarett J.K."/>
            <person name="Geller-Mcgrath D.E."/>
            <person name="Sieber C.M."/>
            <person name="Emerson J.B."/>
            <person name="Anantharaman K."/>
            <person name="Thomas B.C."/>
            <person name="Malmstrom R."/>
            <person name="Stieglmeier M."/>
            <person name="Klingl A."/>
            <person name="Woyke T."/>
            <person name="Ryan C.M."/>
            <person name="Banfield J.F."/>
        </authorList>
    </citation>
    <scope>NUCLEOTIDE SEQUENCE [LARGE SCALE GENOMIC DNA]</scope>
    <source>
        <strain evidence="8">CG11_big_fil_rev_8_21_14_0_20_42_13</strain>
    </source>
</reference>
<dbReference type="InterPro" id="IPR050696">
    <property type="entry name" value="FtsA/MreB"/>
</dbReference>
<dbReference type="PANTHER" id="PTHR32432:SF4">
    <property type="entry name" value="CELL DIVISION PROTEIN FTSA"/>
    <property type="match status" value="1"/>
</dbReference>
<dbReference type="SUPFAM" id="SSF53067">
    <property type="entry name" value="Actin-like ATPase domain"/>
    <property type="match status" value="2"/>
</dbReference>
<dbReference type="HAMAP" id="MF_02033">
    <property type="entry name" value="FtsA"/>
    <property type="match status" value="1"/>
</dbReference>
<sequence length="436" mass="47873">MLSNILKSNKIICGIDLGSSRIKAAVGITDKKLNLLQLAYDDIKSTGISKGFITDISLLTHNLKQLIKRLEHKTGQKIKNVSVGINGQDILFRNASAMMPLIDKGNKIVTLSDMNRISSYARSLNLKFEEEIIHDIIFKYTLDDHNRLENPRGLYGHKLAVDLYLVVSKITRIENTVKLITHAGLELEDIVFSGIASGSVCLSDEEKKKGAILIDIGADLTQFLIFKDGVLCFADIIDYGGGNISNAISEILKLPIELAEEIKDSYGSAALGDINENEEVIIKKGDSYFPIKRKVISSIIEPELTQLFMRIKDKINSTLSLQGMNYSLVITGGTSLLDGLIELAELIFATPVRLGIPKLIAAVSLPPVKVNDGQAVNRNGAITLPISCLRHATSIGFIQHAINSNSAHRLSLFNAGNSNPVAYLMSRMKDIYSEYF</sequence>
<gene>
    <name evidence="5 8" type="primary">ftsA</name>
    <name evidence="8" type="ORF">COV72_09240</name>
</gene>
<comment type="subunit">
    <text evidence="5">Self-interacts. Interacts with FtsZ.</text>
</comment>
<evidence type="ECO:0000313" key="8">
    <source>
        <dbReference type="EMBL" id="PIQ88287.1"/>
    </source>
</evidence>
<feature type="domain" description="SHS2" evidence="7">
    <location>
        <begin position="12"/>
        <end position="201"/>
    </location>
</feature>
<dbReference type="GO" id="GO:0009898">
    <property type="term" value="C:cytoplasmic side of plasma membrane"/>
    <property type="evidence" value="ECO:0007669"/>
    <property type="project" value="UniProtKB-UniRule"/>
</dbReference>
<keyword evidence="2 5" id="KW-0132">Cell division</keyword>
<name>A0A2H0LVB5_9BACT</name>
<organism evidence="8 9">
    <name type="scientific">Candidatus Ghiorseimicrobium undicola</name>
    <dbReference type="NCBI Taxonomy" id="1974746"/>
    <lineage>
        <taxon>Bacteria</taxon>
        <taxon>Pseudomonadati</taxon>
        <taxon>Candidatus Omnitrophota</taxon>
        <taxon>Candidatus Ghiorseimicrobium</taxon>
    </lineage>
</organism>
<dbReference type="PANTHER" id="PTHR32432">
    <property type="entry name" value="CELL DIVISION PROTEIN FTSA-RELATED"/>
    <property type="match status" value="1"/>
</dbReference>
<dbReference type="AlphaFoldDB" id="A0A2H0LVB5"/>
<evidence type="ECO:0000256" key="5">
    <source>
        <dbReference type="HAMAP-Rule" id="MF_02033"/>
    </source>
</evidence>
<evidence type="ECO:0000256" key="2">
    <source>
        <dbReference type="ARBA" id="ARBA00022618"/>
    </source>
</evidence>
<dbReference type="PIRSF" id="PIRSF003101">
    <property type="entry name" value="FtsA"/>
    <property type="match status" value="1"/>
</dbReference>
<comment type="caution">
    <text evidence="8">The sequence shown here is derived from an EMBL/GenBank/DDBJ whole genome shotgun (WGS) entry which is preliminary data.</text>
</comment>
<evidence type="ECO:0000256" key="1">
    <source>
        <dbReference type="ARBA" id="ARBA00022475"/>
    </source>
</evidence>
<evidence type="ECO:0000313" key="9">
    <source>
        <dbReference type="Proteomes" id="UP000229641"/>
    </source>
</evidence>
<dbReference type="SMART" id="SM00842">
    <property type="entry name" value="FtsA"/>
    <property type="match status" value="1"/>
</dbReference>
<comment type="subcellular location">
    <subcellularLocation>
        <location evidence="5">Cell membrane</location>
        <topology evidence="5">Peripheral membrane protein</topology>
        <orientation evidence="5">Cytoplasmic side</orientation>
    </subcellularLocation>
    <text evidence="5">Localizes to the Z ring in an FtsZ-dependent manner. Targeted to the membrane through a conserved C-terminal amphipathic helix.</text>
</comment>
<proteinExistence type="inferred from homology"/>
<evidence type="ECO:0000256" key="3">
    <source>
        <dbReference type="ARBA" id="ARBA00023136"/>
    </source>
</evidence>
<dbReference type="EMBL" id="PCWA01000111">
    <property type="protein sequence ID" value="PIQ88287.1"/>
    <property type="molecule type" value="Genomic_DNA"/>
</dbReference>
<protein>
    <recommendedName>
        <fullName evidence="5 6">Cell division protein FtsA</fullName>
    </recommendedName>
</protein>
<keyword evidence="4 5" id="KW-0131">Cell cycle</keyword>
<dbReference type="InterPro" id="IPR043129">
    <property type="entry name" value="ATPase_NBD"/>
</dbReference>
<comment type="similarity">
    <text evidence="5 6">Belongs to the FtsA/MreB family.</text>
</comment>
<dbReference type="InterPro" id="IPR003494">
    <property type="entry name" value="SHS2_FtsA"/>
</dbReference>
<dbReference type="Gene3D" id="3.30.420.40">
    <property type="match status" value="2"/>
</dbReference>
<keyword evidence="1 5" id="KW-1003">Cell membrane</keyword>
<dbReference type="NCBIfam" id="TIGR01174">
    <property type="entry name" value="ftsA"/>
    <property type="match status" value="1"/>
</dbReference>
<keyword evidence="3 5" id="KW-0472">Membrane</keyword>
<evidence type="ECO:0000259" key="7">
    <source>
        <dbReference type="SMART" id="SM00842"/>
    </source>
</evidence>
<dbReference type="GO" id="GO:0032153">
    <property type="term" value="C:cell division site"/>
    <property type="evidence" value="ECO:0007669"/>
    <property type="project" value="UniProtKB-UniRule"/>
</dbReference>
<dbReference type="GO" id="GO:0043093">
    <property type="term" value="P:FtsZ-dependent cytokinesis"/>
    <property type="evidence" value="ECO:0007669"/>
    <property type="project" value="UniProtKB-UniRule"/>
</dbReference>